<organism evidence="8">
    <name type="scientific">Thermofilum adornatum</name>
    <dbReference type="NCBI Taxonomy" id="1365176"/>
    <lineage>
        <taxon>Archaea</taxon>
        <taxon>Thermoproteota</taxon>
        <taxon>Thermoprotei</taxon>
        <taxon>Thermofilales</taxon>
        <taxon>Thermofilaceae</taxon>
        <taxon>Thermofilum</taxon>
    </lineage>
</organism>
<dbReference type="InterPro" id="IPR014187">
    <property type="entry name" value="ADH_Zn_typ-2"/>
</dbReference>
<feature type="domain" description="Alcohol dehydrogenase-like N-terminal" evidence="7">
    <location>
        <begin position="43"/>
        <end position="149"/>
    </location>
</feature>
<name>A0A7C1GDU4_9CREN</name>
<dbReference type="Gene3D" id="3.90.180.10">
    <property type="entry name" value="Medium-chain alcohol dehydrogenases, catalytic domain"/>
    <property type="match status" value="1"/>
</dbReference>
<evidence type="ECO:0000256" key="2">
    <source>
        <dbReference type="ARBA" id="ARBA00008072"/>
    </source>
</evidence>
<keyword evidence="3" id="KW-0479">Metal-binding</keyword>
<reference evidence="8" key="1">
    <citation type="journal article" date="2020" name="mSystems">
        <title>Genome- and Community-Level Interaction Insights into Carbon Utilization and Element Cycling Functions of Hydrothermarchaeota in Hydrothermal Sediment.</title>
        <authorList>
            <person name="Zhou Z."/>
            <person name="Liu Y."/>
            <person name="Xu W."/>
            <person name="Pan J."/>
            <person name="Luo Z.H."/>
            <person name="Li M."/>
        </authorList>
    </citation>
    <scope>NUCLEOTIDE SEQUENCE [LARGE SCALE GENOMIC DNA]</scope>
    <source>
        <strain evidence="8">SpSt-116</strain>
    </source>
</reference>
<keyword evidence="4" id="KW-0862">Zinc</keyword>
<dbReference type="GO" id="GO:0004022">
    <property type="term" value="F:alcohol dehydrogenase (NAD+) activity"/>
    <property type="evidence" value="ECO:0007669"/>
    <property type="project" value="TreeGrafter"/>
</dbReference>
<dbReference type="NCBIfam" id="TIGR02822">
    <property type="entry name" value="adh_fam_2"/>
    <property type="match status" value="1"/>
</dbReference>
<dbReference type="Pfam" id="PF08240">
    <property type="entry name" value="ADH_N"/>
    <property type="match status" value="1"/>
</dbReference>
<dbReference type="SUPFAM" id="SSF50129">
    <property type="entry name" value="GroES-like"/>
    <property type="match status" value="1"/>
</dbReference>
<gene>
    <name evidence="8" type="ORF">ENN26_10100</name>
</gene>
<proteinExistence type="inferred from homology"/>
<dbReference type="InterPro" id="IPR013154">
    <property type="entry name" value="ADH-like_N"/>
</dbReference>
<accession>A0A7C1GDU4</accession>
<dbReference type="GO" id="GO:0046872">
    <property type="term" value="F:metal ion binding"/>
    <property type="evidence" value="ECO:0007669"/>
    <property type="project" value="UniProtKB-KW"/>
</dbReference>
<keyword evidence="5 8" id="KW-0560">Oxidoreductase</keyword>
<evidence type="ECO:0000256" key="5">
    <source>
        <dbReference type="ARBA" id="ARBA00023002"/>
    </source>
</evidence>
<evidence type="ECO:0000256" key="3">
    <source>
        <dbReference type="ARBA" id="ARBA00022723"/>
    </source>
</evidence>
<dbReference type="SUPFAM" id="SSF51735">
    <property type="entry name" value="NAD(P)-binding Rossmann-fold domains"/>
    <property type="match status" value="1"/>
</dbReference>
<feature type="domain" description="Alcohol dehydrogenase-like C-terminal" evidence="6">
    <location>
        <begin position="193"/>
        <end position="308"/>
    </location>
</feature>
<dbReference type="PANTHER" id="PTHR42940">
    <property type="entry name" value="ALCOHOL DEHYDROGENASE 1-RELATED"/>
    <property type="match status" value="1"/>
</dbReference>
<comment type="caution">
    <text evidence="8">The sequence shown here is derived from an EMBL/GenBank/DDBJ whole genome shotgun (WGS) entry which is preliminary data.</text>
</comment>
<evidence type="ECO:0000259" key="7">
    <source>
        <dbReference type="Pfam" id="PF08240"/>
    </source>
</evidence>
<dbReference type="PANTHER" id="PTHR42940:SF8">
    <property type="entry name" value="VACUOLAR PROTEIN SORTING-ASSOCIATED PROTEIN 11"/>
    <property type="match status" value="1"/>
</dbReference>
<dbReference type="InterPro" id="IPR011032">
    <property type="entry name" value="GroES-like_sf"/>
</dbReference>
<evidence type="ECO:0000256" key="4">
    <source>
        <dbReference type="ARBA" id="ARBA00022833"/>
    </source>
</evidence>
<dbReference type="AlphaFoldDB" id="A0A7C1GDU4"/>
<protein>
    <submittedName>
        <fullName evidence="8">Zinc-binding alcohol dehydrogenase family protein</fullName>
        <ecNumber evidence="8">1.-.-.-</ecNumber>
    </submittedName>
</protein>
<evidence type="ECO:0000256" key="1">
    <source>
        <dbReference type="ARBA" id="ARBA00001947"/>
    </source>
</evidence>
<sequence length="367" mass="40814">MKAGVVHENAEIFVEGSARRYPSLPLKEDPVEVTEVPMPTPKKGQVLIEVEACGVCYTDIDIIEGRVRCKLPLIPGHQIVGKVVESVGVDGLVGERVGVAWIGHTCGTCEYCRRGLENLCQSFKATGCDLDGGYAEYTVAYADYVYTLPRSVEAVRLAPLMCAGSVGFRAYRLLGMHDGARVGLFGFGSSAHIVIQVIRKLHPSTEIYVFTRSEHHRDLAKRLGADWTGPPSEDPPKKLNFALDFTPVGETIPRAMELIDRGGRLIINAIRKQTPVVLDYATHIWQEKEIKSVANVTREDVKSFINFYTTHGVDTHVQEYRLEEVNKALRDLKAAKTIGAPVLKIKWHHHINKTHSNKIPTRLQART</sequence>
<dbReference type="Pfam" id="PF00107">
    <property type="entry name" value="ADH_zinc_N"/>
    <property type="match status" value="1"/>
</dbReference>
<dbReference type="EC" id="1.-.-.-" evidence="8"/>
<dbReference type="InterPro" id="IPR036291">
    <property type="entry name" value="NAD(P)-bd_dom_sf"/>
</dbReference>
<dbReference type="GO" id="GO:0005737">
    <property type="term" value="C:cytoplasm"/>
    <property type="evidence" value="ECO:0007669"/>
    <property type="project" value="TreeGrafter"/>
</dbReference>
<evidence type="ECO:0000259" key="6">
    <source>
        <dbReference type="Pfam" id="PF00107"/>
    </source>
</evidence>
<dbReference type="EMBL" id="DSAY01000192">
    <property type="protein sequence ID" value="HDP16108.1"/>
    <property type="molecule type" value="Genomic_DNA"/>
</dbReference>
<evidence type="ECO:0000313" key="8">
    <source>
        <dbReference type="EMBL" id="HDP16108.1"/>
    </source>
</evidence>
<dbReference type="InterPro" id="IPR013149">
    <property type="entry name" value="ADH-like_C"/>
</dbReference>
<comment type="similarity">
    <text evidence="2">Belongs to the zinc-containing alcohol dehydrogenase family.</text>
</comment>
<dbReference type="Gene3D" id="3.40.50.720">
    <property type="entry name" value="NAD(P)-binding Rossmann-like Domain"/>
    <property type="match status" value="1"/>
</dbReference>
<comment type="cofactor">
    <cofactor evidence="1">
        <name>Zn(2+)</name>
        <dbReference type="ChEBI" id="CHEBI:29105"/>
    </cofactor>
</comment>